<protein>
    <submittedName>
        <fullName evidence="2">Uncharacterized protein LOC116196165</fullName>
    </submittedName>
</protein>
<dbReference type="PANTHER" id="PTHR35320">
    <property type="entry name" value="ATP-DEPENDENT CLP PROTEASE ATP-BINDING SUBUNIT"/>
    <property type="match status" value="1"/>
</dbReference>
<accession>A0A6P8CMR0</accession>
<reference evidence="2" key="2">
    <citation type="submission" date="2025-08" db="UniProtKB">
        <authorList>
            <consortium name="RefSeq"/>
        </authorList>
    </citation>
    <scope>IDENTIFICATION</scope>
    <source>
        <tissue evidence="2">Leaf</tissue>
    </source>
</reference>
<dbReference type="PANTHER" id="PTHR35320:SF1">
    <property type="entry name" value="ATP-DEPENDENT CLP PROTEASE ATP-BINDING SUBUNIT"/>
    <property type="match status" value="1"/>
</dbReference>
<name>A0A6P8CMR0_PUNGR</name>
<evidence type="ECO:0000313" key="2">
    <source>
        <dbReference type="RefSeq" id="XP_031381613.1"/>
    </source>
</evidence>
<sequence length="272" mass="29520">MSSLRNETHFPFPPLSSKLVKSSFLLSMGCKINSVNPTLVLHQLPTVKPHLRPRSFLCFSSSSGTRNEQEPNSVPSISTQVKIPEPDSWAVKFKTLGACKLGIARYPDFIYNAVGGTGTGLGKKITGSGSVDEILVSFDLDTLYIPPLSSETTRLLGLPLPPYLKIEIVPESFGGRINQETGKVDLEFLAKFCFSVGTIYRAPPLIVKTVLTSEESIGSIRRGRGERLNGEGRCRLVGVAKVDPIDDFFMNSFLGLPTECLADLNAVISLSG</sequence>
<keyword evidence="1" id="KW-1185">Reference proteome</keyword>
<dbReference type="AlphaFoldDB" id="A0A6P8CMR0"/>
<reference evidence="1" key="1">
    <citation type="journal article" date="2020" name="Plant Biotechnol. J.">
        <title>The pomegranate (Punica granatum L.) draft genome dissects genetic divergence between soft- and hard-seeded cultivars.</title>
        <authorList>
            <person name="Luo X."/>
            <person name="Li H."/>
            <person name="Wu Z."/>
            <person name="Yao W."/>
            <person name="Zhao P."/>
            <person name="Cao D."/>
            <person name="Yu H."/>
            <person name="Li K."/>
            <person name="Poudel K."/>
            <person name="Zhao D."/>
            <person name="Zhang F."/>
            <person name="Xia X."/>
            <person name="Chen L."/>
            <person name="Wang Q."/>
            <person name="Jing D."/>
            <person name="Cao S."/>
        </authorList>
    </citation>
    <scope>NUCLEOTIDE SEQUENCE [LARGE SCALE GENOMIC DNA]</scope>
    <source>
        <strain evidence="1">cv. Tunisia</strain>
    </source>
</reference>
<evidence type="ECO:0000313" key="1">
    <source>
        <dbReference type="Proteomes" id="UP000515151"/>
    </source>
</evidence>
<dbReference type="RefSeq" id="XP_031381613.1">
    <property type="nucleotide sequence ID" value="XM_031525753.1"/>
</dbReference>
<dbReference type="Proteomes" id="UP000515151">
    <property type="component" value="Chromosome 2"/>
</dbReference>
<proteinExistence type="predicted"/>
<gene>
    <name evidence="2" type="primary">LOC116196165</name>
</gene>
<dbReference type="OrthoDB" id="2019561at2759"/>
<organism evidence="1 2">
    <name type="scientific">Punica granatum</name>
    <name type="common">Pomegranate</name>
    <dbReference type="NCBI Taxonomy" id="22663"/>
    <lineage>
        <taxon>Eukaryota</taxon>
        <taxon>Viridiplantae</taxon>
        <taxon>Streptophyta</taxon>
        <taxon>Embryophyta</taxon>
        <taxon>Tracheophyta</taxon>
        <taxon>Spermatophyta</taxon>
        <taxon>Magnoliopsida</taxon>
        <taxon>eudicotyledons</taxon>
        <taxon>Gunneridae</taxon>
        <taxon>Pentapetalae</taxon>
        <taxon>rosids</taxon>
        <taxon>malvids</taxon>
        <taxon>Myrtales</taxon>
        <taxon>Lythraceae</taxon>
        <taxon>Punica</taxon>
    </lineage>
</organism>
<dbReference type="GeneID" id="116196165"/>